<sequence>MPTGIILHSPPLGSSVVLHERGTGRLSSSALAALGRLPTRTRSGRWRPGGPSDRAQVRRPEQLPRLFARRRLRHVGSAAGGG</sequence>
<evidence type="ECO:0000313" key="2">
    <source>
        <dbReference type="EMBL" id="KAJ1119495.1"/>
    </source>
</evidence>
<protein>
    <submittedName>
        <fullName evidence="2">Uncharacterized protein</fullName>
    </submittedName>
</protein>
<proteinExistence type="predicted"/>
<dbReference type="Proteomes" id="UP001066276">
    <property type="component" value="Chromosome 8"/>
</dbReference>
<feature type="region of interest" description="Disordered" evidence="1">
    <location>
        <begin position="36"/>
        <end position="60"/>
    </location>
</feature>
<evidence type="ECO:0000256" key="1">
    <source>
        <dbReference type="SAM" id="MobiDB-lite"/>
    </source>
</evidence>
<dbReference type="AlphaFoldDB" id="A0AAV7P2V5"/>
<keyword evidence="3" id="KW-1185">Reference proteome</keyword>
<reference evidence="2" key="1">
    <citation type="journal article" date="2022" name="bioRxiv">
        <title>Sequencing and chromosome-scale assembly of the giantPleurodeles waltlgenome.</title>
        <authorList>
            <person name="Brown T."/>
            <person name="Elewa A."/>
            <person name="Iarovenko S."/>
            <person name="Subramanian E."/>
            <person name="Araus A.J."/>
            <person name="Petzold A."/>
            <person name="Susuki M."/>
            <person name="Suzuki K.-i.T."/>
            <person name="Hayashi T."/>
            <person name="Toyoda A."/>
            <person name="Oliveira C."/>
            <person name="Osipova E."/>
            <person name="Leigh N.D."/>
            <person name="Simon A."/>
            <person name="Yun M.H."/>
        </authorList>
    </citation>
    <scope>NUCLEOTIDE SEQUENCE</scope>
    <source>
        <strain evidence="2">20211129_DDA</strain>
        <tissue evidence="2">Liver</tissue>
    </source>
</reference>
<gene>
    <name evidence="2" type="ORF">NDU88_007680</name>
</gene>
<evidence type="ECO:0000313" key="3">
    <source>
        <dbReference type="Proteomes" id="UP001066276"/>
    </source>
</evidence>
<name>A0AAV7P2V5_PLEWA</name>
<dbReference type="EMBL" id="JANPWB010000012">
    <property type="protein sequence ID" value="KAJ1119495.1"/>
    <property type="molecule type" value="Genomic_DNA"/>
</dbReference>
<organism evidence="2 3">
    <name type="scientific">Pleurodeles waltl</name>
    <name type="common">Iberian ribbed newt</name>
    <dbReference type="NCBI Taxonomy" id="8319"/>
    <lineage>
        <taxon>Eukaryota</taxon>
        <taxon>Metazoa</taxon>
        <taxon>Chordata</taxon>
        <taxon>Craniata</taxon>
        <taxon>Vertebrata</taxon>
        <taxon>Euteleostomi</taxon>
        <taxon>Amphibia</taxon>
        <taxon>Batrachia</taxon>
        <taxon>Caudata</taxon>
        <taxon>Salamandroidea</taxon>
        <taxon>Salamandridae</taxon>
        <taxon>Pleurodelinae</taxon>
        <taxon>Pleurodeles</taxon>
    </lineage>
</organism>
<accession>A0AAV7P2V5</accession>
<comment type="caution">
    <text evidence="2">The sequence shown here is derived from an EMBL/GenBank/DDBJ whole genome shotgun (WGS) entry which is preliminary data.</text>
</comment>